<gene>
    <name evidence="13" type="primary">LOC110989459</name>
</gene>
<dbReference type="OrthoDB" id="5962705at2759"/>
<feature type="transmembrane region" description="Helical" evidence="10">
    <location>
        <begin position="114"/>
        <end position="131"/>
    </location>
</feature>
<feature type="transmembrane region" description="Helical" evidence="10">
    <location>
        <begin position="6"/>
        <end position="34"/>
    </location>
</feature>
<reference evidence="13" key="1">
    <citation type="submission" date="2025-08" db="UniProtKB">
        <authorList>
            <consortium name="RefSeq"/>
        </authorList>
    </citation>
    <scope>IDENTIFICATION</scope>
</reference>
<evidence type="ECO:0000256" key="2">
    <source>
        <dbReference type="ARBA" id="ARBA00022475"/>
    </source>
</evidence>
<proteinExistence type="predicted"/>
<evidence type="ECO:0000256" key="7">
    <source>
        <dbReference type="ARBA" id="ARBA00023170"/>
    </source>
</evidence>
<evidence type="ECO:0000256" key="6">
    <source>
        <dbReference type="ARBA" id="ARBA00023136"/>
    </source>
</evidence>
<evidence type="ECO:0000256" key="3">
    <source>
        <dbReference type="ARBA" id="ARBA00022692"/>
    </source>
</evidence>
<dbReference type="PRINTS" id="PR00237">
    <property type="entry name" value="GPCRRHODOPSN"/>
</dbReference>
<dbReference type="RefSeq" id="XP_022109542.1">
    <property type="nucleotide sequence ID" value="XM_022253850.1"/>
</dbReference>
<keyword evidence="7" id="KW-0675">Receptor</keyword>
<keyword evidence="3 10" id="KW-0812">Transmembrane</keyword>
<feature type="transmembrane region" description="Helical" evidence="10">
    <location>
        <begin position="41"/>
        <end position="61"/>
    </location>
</feature>
<dbReference type="PROSITE" id="PS50262">
    <property type="entry name" value="G_PROTEIN_RECEP_F1_2"/>
    <property type="match status" value="1"/>
</dbReference>
<feature type="transmembrane region" description="Helical" evidence="10">
    <location>
        <begin position="73"/>
        <end position="94"/>
    </location>
</feature>
<dbReference type="PANTHER" id="PTHR24246:SF27">
    <property type="entry name" value="ADENOSINE RECEPTOR, ISOFORM A"/>
    <property type="match status" value="1"/>
</dbReference>
<evidence type="ECO:0000313" key="12">
    <source>
        <dbReference type="Proteomes" id="UP000694845"/>
    </source>
</evidence>
<name>A0A8B7ZWS3_ACAPL</name>
<feature type="domain" description="G-protein coupled receptors family 1 profile" evidence="11">
    <location>
        <begin position="23"/>
        <end position="258"/>
    </location>
</feature>
<comment type="subcellular location">
    <subcellularLocation>
        <location evidence="1">Cell membrane</location>
        <topology evidence="1">Multi-pass membrane protein</topology>
    </subcellularLocation>
</comment>
<evidence type="ECO:0000256" key="10">
    <source>
        <dbReference type="SAM" id="Phobius"/>
    </source>
</evidence>
<evidence type="ECO:0000256" key="9">
    <source>
        <dbReference type="ARBA" id="ARBA00023224"/>
    </source>
</evidence>
<dbReference type="OMA" id="CCANFYI"/>
<feature type="transmembrane region" description="Helical" evidence="10">
    <location>
        <begin position="196"/>
        <end position="223"/>
    </location>
</feature>
<evidence type="ECO:0000256" key="8">
    <source>
        <dbReference type="ARBA" id="ARBA00023180"/>
    </source>
</evidence>
<dbReference type="CDD" id="cd00637">
    <property type="entry name" value="7tm_classA_rhodopsin-like"/>
    <property type="match status" value="1"/>
</dbReference>
<dbReference type="KEGG" id="aplc:110989459"/>
<accession>A0A8B7ZWS3</accession>
<dbReference type="Gene3D" id="1.20.1070.10">
    <property type="entry name" value="Rhodopsin 7-helix transmembrane proteins"/>
    <property type="match status" value="1"/>
</dbReference>
<keyword evidence="9" id="KW-0807">Transducer</keyword>
<evidence type="ECO:0000256" key="1">
    <source>
        <dbReference type="ARBA" id="ARBA00004651"/>
    </source>
</evidence>
<feature type="transmembrane region" description="Helical" evidence="10">
    <location>
        <begin position="143"/>
        <end position="163"/>
    </location>
</feature>
<dbReference type="AlphaFoldDB" id="A0A8B7ZWS3"/>
<sequence length="299" mass="33655">MVQETVYALNIAGCAVTGVALVFNVVVMVVFLANKQLRIKYYFFVFTLAITDTVSAAAFILSSNIKGKFLSSLVFTSYGVLTLNVFFVAVNRLLALSITPPARYDSMVTLGRMVVVYILMWVVSALTYFPLTYTGSRLTIRFIQPLIGLVILTATAILYLVVFRKISSYRPPLASTSGIPENDEQTGTRVRQTRHLLITFTLILAASFLCWLPISVACFMIYFSRNGTVRGIGDWFRVFYKSSVLVLVSYSAINPFIYWWRFGEFREALYGMMYCWRKKPTAVLAEASASMETVVEQAM</sequence>
<dbReference type="Pfam" id="PF00001">
    <property type="entry name" value="7tm_1"/>
    <property type="match status" value="1"/>
</dbReference>
<dbReference type="GeneID" id="110989459"/>
<dbReference type="GO" id="GO:0004930">
    <property type="term" value="F:G protein-coupled receptor activity"/>
    <property type="evidence" value="ECO:0007669"/>
    <property type="project" value="UniProtKB-KW"/>
</dbReference>
<keyword evidence="2" id="KW-1003">Cell membrane</keyword>
<keyword evidence="6 10" id="KW-0472">Membrane</keyword>
<keyword evidence="5" id="KW-0297">G-protein coupled receptor</keyword>
<dbReference type="InterPro" id="IPR000276">
    <property type="entry name" value="GPCR_Rhodpsn"/>
</dbReference>
<organism evidence="12 13">
    <name type="scientific">Acanthaster planci</name>
    <name type="common">Crown-of-thorns starfish</name>
    <dbReference type="NCBI Taxonomy" id="133434"/>
    <lineage>
        <taxon>Eukaryota</taxon>
        <taxon>Metazoa</taxon>
        <taxon>Echinodermata</taxon>
        <taxon>Eleutherozoa</taxon>
        <taxon>Asterozoa</taxon>
        <taxon>Asteroidea</taxon>
        <taxon>Valvatacea</taxon>
        <taxon>Valvatida</taxon>
        <taxon>Acanthasteridae</taxon>
        <taxon>Acanthaster</taxon>
    </lineage>
</organism>
<evidence type="ECO:0000256" key="5">
    <source>
        <dbReference type="ARBA" id="ARBA00023040"/>
    </source>
</evidence>
<dbReference type="Proteomes" id="UP000694845">
    <property type="component" value="Unplaced"/>
</dbReference>
<keyword evidence="8" id="KW-0325">Glycoprotein</keyword>
<dbReference type="SUPFAM" id="SSF81321">
    <property type="entry name" value="Family A G protein-coupled receptor-like"/>
    <property type="match status" value="1"/>
</dbReference>
<dbReference type="InterPro" id="IPR017452">
    <property type="entry name" value="GPCR_Rhodpsn_7TM"/>
</dbReference>
<evidence type="ECO:0000313" key="13">
    <source>
        <dbReference type="RefSeq" id="XP_022109542.1"/>
    </source>
</evidence>
<feature type="transmembrane region" description="Helical" evidence="10">
    <location>
        <begin position="243"/>
        <end position="260"/>
    </location>
</feature>
<keyword evidence="12" id="KW-1185">Reference proteome</keyword>
<protein>
    <submittedName>
        <fullName evidence="13">Adrenocorticotropic hormone receptor-like</fullName>
    </submittedName>
</protein>
<dbReference type="GO" id="GO:0005886">
    <property type="term" value="C:plasma membrane"/>
    <property type="evidence" value="ECO:0007669"/>
    <property type="project" value="UniProtKB-SubCell"/>
</dbReference>
<evidence type="ECO:0000259" key="11">
    <source>
        <dbReference type="PROSITE" id="PS50262"/>
    </source>
</evidence>
<evidence type="ECO:0000256" key="4">
    <source>
        <dbReference type="ARBA" id="ARBA00022989"/>
    </source>
</evidence>
<keyword evidence="4 10" id="KW-1133">Transmembrane helix</keyword>
<dbReference type="PANTHER" id="PTHR24246">
    <property type="entry name" value="OLFACTORY RECEPTOR AND ADENOSINE RECEPTOR"/>
    <property type="match status" value="1"/>
</dbReference>